<evidence type="ECO:0000256" key="1">
    <source>
        <dbReference type="SAM" id="Phobius"/>
    </source>
</evidence>
<dbReference type="OrthoDB" id="9803752at2"/>
<accession>A0A4R1QVT1</accession>
<protein>
    <submittedName>
        <fullName evidence="2">CotH protein</fullName>
    </submittedName>
</protein>
<proteinExistence type="predicted"/>
<keyword evidence="1" id="KW-0472">Membrane</keyword>
<gene>
    <name evidence="2" type="ORF">EDD77_11826</name>
</gene>
<dbReference type="InterPro" id="IPR014867">
    <property type="entry name" value="Spore_coat_CotH_CotH2/3/7"/>
</dbReference>
<sequence>MKTTVTRIYGKWGNFLKKTVKWILVICCLCGLAGFLAFSGWQQSRQLFGARLAGQSQIERITQTAALTADECALYWNGVELAYNRELGAYCLPQPLEGEPTGTLSAQWGSIYLPDWLWQEDGAEAIASGSPQAVYVSDGKQWKKLYVYRSGMPVIAIDSQVRVSIPRDRDVVGYTMGRLPVENNYGSIRVFWPEGNLRQQVVSTGVEWHWRGNASYFADKKSYRLNLLDENGNPDAQDLLGLGSDADWILLNLATDVTRVRDKVANDLWNQMSATWEFDPAGAVCEFVELYLNDEYMGVYLLCTNIDRELLDLQGGDRLYKYRQATMIQDEDFDQLEQEQSLEWLNKLEVVWPKLWTEGVWQEMRDYVTAFYRPESHPEAEELEQMVNVDNLIDVALFKQFTCAIDNSYQNQYYLYRSDEGKTYRIPWDLNYTFGDTHDGLFELDFSTLVVPDMELNKLYEADPEGTAERVASRWAELRETVFDWDAVYEAMENETDYLVRSGAMGRDWDLWGAEGAYASGLSAHRTLDLDETDQLMEKRLEYLDEYMADYRPERVEAFGLPE</sequence>
<keyword evidence="1" id="KW-0812">Transmembrane</keyword>
<dbReference type="STRING" id="1650663.GCA_001486665_00602"/>
<reference evidence="2 3" key="1">
    <citation type="submission" date="2019-03" db="EMBL/GenBank/DDBJ databases">
        <title>Genomic Encyclopedia of Type Strains, Phase IV (KMG-IV): sequencing the most valuable type-strain genomes for metagenomic binning, comparative biology and taxonomic classification.</title>
        <authorList>
            <person name="Goeker M."/>
        </authorList>
    </citation>
    <scope>NUCLEOTIDE SEQUENCE [LARGE SCALE GENOMIC DNA]</scope>
    <source>
        <strain evidence="2 3">DSM 100451</strain>
    </source>
</reference>
<comment type="caution">
    <text evidence="2">The sequence shown here is derived from an EMBL/GenBank/DDBJ whole genome shotgun (WGS) entry which is preliminary data.</text>
</comment>
<feature type="transmembrane region" description="Helical" evidence="1">
    <location>
        <begin position="20"/>
        <end position="41"/>
    </location>
</feature>
<name>A0A4R1QVT1_9FIRM</name>
<dbReference type="PANTHER" id="PTHR40050">
    <property type="entry name" value="INNER SPORE COAT PROTEIN H"/>
    <property type="match status" value="1"/>
</dbReference>
<evidence type="ECO:0000313" key="2">
    <source>
        <dbReference type="EMBL" id="TCL55084.1"/>
    </source>
</evidence>
<dbReference type="Pfam" id="PF08757">
    <property type="entry name" value="CotH"/>
    <property type="match status" value="1"/>
</dbReference>
<dbReference type="EMBL" id="SLUM01000018">
    <property type="protein sequence ID" value="TCL55084.1"/>
    <property type="molecule type" value="Genomic_DNA"/>
</dbReference>
<keyword evidence="1" id="KW-1133">Transmembrane helix</keyword>
<dbReference type="Proteomes" id="UP000295184">
    <property type="component" value="Unassembled WGS sequence"/>
</dbReference>
<dbReference type="PANTHER" id="PTHR40050:SF1">
    <property type="entry name" value="INNER SPORE COAT PROTEIN H"/>
    <property type="match status" value="1"/>
</dbReference>
<evidence type="ECO:0000313" key="3">
    <source>
        <dbReference type="Proteomes" id="UP000295184"/>
    </source>
</evidence>
<dbReference type="AlphaFoldDB" id="A0A4R1QVT1"/>
<organism evidence="2 3">
    <name type="scientific">Allofournierella massiliensis</name>
    <dbReference type="NCBI Taxonomy" id="1650663"/>
    <lineage>
        <taxon>Bacteria</taxon>
        <taxon>Bacillati</taxon>
        <taxon>Bacillota</taxon>
        <taxon>Clostridia</taxon>
        <taxon>Eubacteriales</taxon>
        <taxon>Oscillospiraceae</taxon>
        <taxon>Allofournierella</taxon>
    </lineage>
</organism>